<dbReference type="OrthoDB" id="4280013at2759"/>
<accession>A0A9W9KVN7</accession>
<dbReference type="EMBL" id="JAPQKL010000007">
    <property type="protein sequence ID" value="KAJ5121627.1"/>
    <property type="molecule type" value="Genomic_DNA"/>
</dbReference>
<keyword evidence="3" id="KW-1185">Reference proteome</keyword>
<organism evidence="2 3">
    <name type="scientific">Penicillium bovifimosum</name>
    <dbReference type="NCBI Taxonomy" id="126998"/>
    <lineage>
        <taxon>Eukaryota</taxon>
        <taxon>Fungi</taxon>
        <taxon>Dikarya</taxon>
        <taxon>Ascomycota</taxon>
        <taxon>Pezizomycotina</taxon>
        <taxon>Eurotiomycetes</taxon>
        <taxon>Eurotiomycetidae</taxon>
        <taxon>Eurotiales</taxon>
        <taxon>Aspergillaceae</taxon>
        <taxon>Penicillium</taxon>
    </lineage>
</organism>
<dbReference type="RefSeq" id="XP_056518131.1">
    <property type="nucleotide sequence ID" value="XM_056670332.1"/>
</dbReference>
<evidence type="ECO:0000256" key="1">
    <source>
        <dbReference type="SAM" id="MobiDB-lite"/>
    </source>
</evidence>
<reference evidence="2" key="2">
    <citation type="journal article" date="2023" name="IMA Fungus">
        <title>Comparative genomic study of the Penicillium genus elucidates a diverse pangenome and 15 lateral gene transfer events.</title>
        <authorList>
            <person name="Petersen C."/>
            <person name="Sorensen T."/>
            <person name="Nielsen M.R."/>
            <person name="Sondergaard T.E."/>
            <person name="Sorensen J.L."/>
            <person name="Fitzpatrick D.A."/>
            <person name="Frisvad J.C."/>
            <person name="Nielsen K.L."/>
        </authorList>
    </citation>
    <scope>NUCLEOTIDE SEQUENCE</scope>
    <source>
        <strain evidence="2">IBT 22155</strain>
    </source>
</reference>
<dbReference type="Proteomes" id="UP001149079">
    <property type="component" value="Unassembled WGS sequence"/>
</dbReference>
<reference evidence="2" key="1">
    <citation type="submission" date="2022-11" db="EMBL/GenBank/DDBJ databases">
        <authorList>
            <person name="Petersen C."/>
        </authorList>
    </citation>
    <scope>NUCLEOTIDE SEQUENCE</scope>
    <source>
        <strain evidence="2">IBT 22155</strain>
    </source>
</reference>
<dbReference type="AlphaFoldDB" id="A0A9W9KVN7"/>
<proteinExistence type="predicted"/>
<comment type="caution">
    <text evidence="2">The sequence shown here is derived from an EMBL/GenBank/DDBJ whole genome shotgun (WGS) entry which is preliminary data.</text>
</comment>
<dbReference type="GeneID" id="81409502"/>
<protein>
    <submittedName>
        <fullName evidence="2">Uncharacterized protein</fullName>
    </submittedName>
</protein>
<evidence type="ECO:0000313" key="3">
    <source>
        <dbReference type="Proteomes" id="UP001149079"/>
    </source>
</evidence>
<name>A0A9W9KVN7_9EURO</name>
<sequence length="145" mass="15702">MKTNSIALVLATATSAPRGSHPYLEASGAHGAQRRNLHHQPPADCPQINLNDTKRSYRSIGMAGNKTYNCTDKAYQLHLPNGIYNVDHFDFGVSRADGSATGRATLKDGGGWKCKKQEAPLEQCNWDGTFYLDVVPSGIPSARSV</sequence>
<evidence type="ECO:0000313" key="2">
    <source>
        <dbReference type="EMBL" id="KAJ5121627.1"/>
    </source>
</evidence>
<gene>
    <name evidence="2" type="ORF">N7515_009588</name>
</gene>
<feature type="region of interest" description="Disordered" evidence="1">
    <location>
        <begin position="26"/>
        <end position="47"/>
    </location>
</feature>